<evidence type="ECO:0000313" key="1">
    <source>
        <dbReference type="EMBL" id="JAD37686.1"/>
    </source>
</evidence>
<reference evidence="1" key="2">
    <citation type="journal article" date="2015" name="Data Brief">
        <title>Shoot transcriptome of the giant reed, Arundo donax.</title>
        <authorList>
            <person name="Barrero R.A."/>
            <person name="Guerrero F.D."/>
            <person name="Moolhuijzen P."/>
            <person name="Goolsby J.A."/>
            <person name="Tidwell J."/>
            <person name="Bellgard S.E."/>
            <person name="Bellgard M.I."/>
        </authorList>
    </citation>
    <scope>NUCLEOTIDE SEQUENCE</scope>
    <source>
        <tissue evidence="1">Shoot tissue taken approximately 20 cm above the soil surface</tissue>
    </source>
</reference>
<name>A0A0A8ZFW7_ARUDO</name>
<dbReference type="AlphaFoldDB" id="A0A0A8ZFW7"/>
<proteinExistence type="predicted"/>
<reference evidence="1" key="1">
    <citation type="submission" date="2014-09" db="EMBL/GenBank/DDBJ databases">
        <authorList>
            <person name="Magalhaes I.L.F."/>
            <person name="Oliveira U."/>
            <person name="Santos F.R."/>
            <person name="Vidigal T.H.D.A."/>
            <person name="Brescovit A.D."/>
            <person name="Santos A.J."/>
        </authorList>
    </citation>
    <scope>NUCLEOTIDE SEQUENCE</scope>
    <source>
        <tissue evidence="1">Shoot tissue taken approximately 20 cm above the soil surface</tissue>
    </source>
</reference>
<accession>A0A0A8ZFW7</accession>
<organism evidence="1">
    <name type="scientific">Arundo donax</name>
    <name type="common">Giant reed</name>
    <name type="synonym">Donax arundinaceus</name>
    <dbReference type="NCBI Taxonomy" id="35708"/>
    <lineage>
        <taxon>Eukaryota</taxon>
        <taxon>Viridiplantae</taxon>
        <taxon>Streptophyta</taxon>
        <taxon>Embryophyta</taxon>
        <taxon>Tracheophyta</taxon>
        <taxon>Spermatophyta</taxon>
        <taxon>Magnoliopsida</taxon>
        <taxon>Liliopsida</taxon>
        <taxon>Poales</taxon>
        <taxon>Poaceae</taxon>
        <taxon>PACMAD clade</taxon>
        <taxon>Arundinoideae</taxon>
        <taxon>Arundineae</taxon>
        <taxon>Arundo</taxon>
    </lineage>
</organism>
<dbReference type="EMBL" id="GBRH01260209">
    <property type="protein sequence ID" value="JAD37686.1"/>
    <property type="molecule type" value="Transcribed_RNA"/>
</dbReference>
<protein>
    <submittedName>
        <fullName evidence="1">Uncharacterized protein</fullName>
    </submittedName>
</protein>
<sequence>MAKHTNSSANRAFGLRRCRLNTLENVDRSGTTCTSFAEEMPTAKCIWVEQSVQANWTS</sequence>